<dbReference type="InParanoid" id="G4YGC3"/>
<reference evidence="2 3" key="1">
    <citation type="journal article" date="2006" name="Science">
        <title>Phytophthora genome sequences uncover evolutionary origins and mechanisms of pathogenesis.</title>
        <authorList>
            <person name="Tyler B.M."/>
            <person name="Tripathy S."/>
            <person name="Zhang X."/>
            <person name="Dehal P."/>
            <person name="Jiang R.H."/>
            <person name="Aerts A."/>
            <person name="Arredondo F.D."/>
            <person name="Baxter L."/>
            <person name="Bensasson D."/>
            <person name="Beynon J.L."/>
            <person name="Chapman J."/>
            <person name="Damasceno C.M."/>
            <person name="Dorrance A.E."/>
            <person name="Dou D."/>
            <person name="Dickerman A.W."/>
            <person name="Dubchak I.L."/>
            <person name="Garbelotto M."/>
            <person name="Gijzen M."/>
            <person name="Gordon S.G."/>
            <person name="Govers F."/>
            <person name="Grunwald N.J."/>
            <person name="Huang W."/>
            <person name="Ivors K.L."/>
            <person name="Jones R.W."/>
            <person name="Kamoun S."/>
            <person name="Krampis K."/>
            <person name="Lamour K.H."/>
            <person name="Lee M.K."/>
            <person name="McDonald W.H."/>
            <person name="Medina M."/>
            <person name="Meijer H.J."/>
            <person name="Nordberg E.K."/>
            <person name="Maclean D.J."/>
            <person name="Ospina-Giraldo M.D."/>
            <person name="Morris P.F."/>
            <person name="Phuntumart V."/>
            <person name="Putnam N.H."/>
            <person name="Rash S."/>
            <person name="Rose J.K."/>
            <person name="Sakihama Y."/>
            <person name="Salamov A.A."/>
            <person name="Savidor A."/>
            <person name="Scheuring C.F."/>
            <person name="Smith B.M."/>
            <person name="Sobral B.W."/>
            <person name="Terry A."/>
            <person name="Torto-Alalibo T.A."/>
            <person name="Win J."/>
            <person name="Xu Z."/>
            <person name="Zhang H."/>
            <person name="Grigoriev I.V."/>
            <person name="Rokhsar D.S."/>
            <person name="Boore J.L."/>
        </authorList>
    </citation>
    <scope>NUCLEOTIDE SEQUENCE [LARGE SCALE GENOMIC DNA]</scope>
    <source>
        <strain evidence="2 3">P6497</strain>
    </source>
</reference>
<sequence>MTTSAYSSWLNKREFKLPRTRARLVSPADKEKEEGSCKTPEKTQENAAPEASATTRKRPRESDVSKLPALRSLKRRLEETEETPIRKEKRNRGDGSQSNVIAVRTGKHSGHQKQHKQQQKNKKPVLLDESCYWLAVQRFSQL</sequence>
<dbReference type="RefSeq" id="XP_009516311.1">
    <property type="nucleotide sequence ID" value="XM_009518016.1"/>
</dbReference>
<dbReference type="GeneID" id="20644824"/>
<dbReference type="KEGG" id="psoj:PHYSODRAFT_322620"/>
<gene>
    <name evidence="2" type="ORF">PHYSODRAFT_322620</name>
</gene>
<keyword evidence="3" id="KW-1185">Reference proteome</keyword>
<evidence type="ECO:0000256" key="1">
    <source>
        <dbReference type="SAM" id="MobiDB-lite"/>
    </source>
</evidence>
<organism evidence="2 3">
    <name type="scientific">Phytophthora sojae (strain P6497)</name>
    <name type="common">Soybean stem and root rot agent</name>
    <name type="synonym">Phytophthora megasperma f. sp. glycines</name>
    <dbReference type="NCBI Taxonomy" id="1094619"/>
    <lineage>
        <taxon>Eukaryota</taxon>
        <taxon>Sar</taxon>
        <taxon>Stramenopiles</taxon>
        <taxon>Oomycota</taxon>
        <taxon>Peronosporomycetes</taxon>
        <taxon>Peronosporales</taxon>
        <taxon>Peronosporaceae</taxon>
        <taxon>Phytophthora</taxon>
    </lineage>
</organism>
<evidence type="ECO:0000313" key="3">
    <source>
        <dbReference type="Proteomes" id="UP000002640"/>
    </source>
</evidence>
<name>G4YGC3_PHYSP</name>
<protein>
    <submittedName>
        <fullName evidence="2">Uncharacterized protein</fullName>
    </submittedName>
</protein>
<proteinExistence type="predicted"/>
<feature type="compositionally biased region" description="Basic and acidic residues" evidence="1">
    <location>
        <begin position="75"/>
        <end position="86"/>
    </location>
</feature>
<feature type="region of interest" description="Disordered" evidence="1">
    <location>
        <begin position="17"/>
        <end position="124"/>
    </location>
</feature>
<dbReference type="AlphaFoldDB" id="G4YGC3"/>
<evidence type="ECO:0000313" key="2">
    <source>
        <dbReference type="EMBL" id="EGZ29036.1"/>
    </source>
</evidence>
<accession>G4YGC3</accession>
<feature type="compositionally biased region" description="Basic residues" evidence="1">
    <location>
        <begin position="105"/>
        <end position="123"/>
    </location>
</feature>
<dbReference type="Proteomes" id="UP000002640">
    <property type="component" value="Unassembled WGS sequence"/>
</dbReference>
<feature type="compositionally biased region" description="Basic and acidic residues" evidence="1">
    <location>
        <begin position="28"/>
        <end position="44"/>
    </location>
</feature>
<dbReference type="EMBL" id="JH159151">
    <property type="protein sequence ID" value="EGZ29036.1"/>
    <property type="molecule type" value="Genomic_DNA"/>
</dbReference>